<evidence type="ECO:0000313" key="1">
    <source>
        <dbReference type="EMBL" id="UPK95430.1"/>
    </source>
</evidence>
<reference evidence="1" key="1">
    <citation type="submission" date="2021-11" db="EMBL/GenBank/DDBJ databases">
        <title>Fusarium solani-melongenae Genome sequencing and assembly.</title>
        <authorList>
            <person name="Xie S."/>
            <person name="Huang L."/>
            <person name="Zhang X."/>
        </authorList>
    </citation>
    <scope>NUCLEOTIDE SEQUENCE</scope>
    <source>
        <strain evidence="1">CRI 24-3</strain>
    </source>
</reference>
<keyword evidence="2" id="KW-1185">Reference proteome</keyword>
<dbReference type="EMBL" id="CP090034">
    <property type="protein sequence ID" value="UPK95430.1"/>
    <property type="molecule type" value="Genomic_DNA"/>
</dbReference>
<proteinExistence type="predicted"/>
<evidence type="ECO:0000313" key="2">
    <source>
        <dbReference type="Proteomes" id="UP000830768"/>
    </source>
</evidence>
<gene>
    <name evidence="1" type="ORF">LCI18_006365</name>
</gene>
<organism evidence="1 2">
    <name type="scientific">Fusarium solani subsp. cucurbitae</name>
    <name type="common">Neocosmosporum cucurbitae</name>
    <dbReference type="NCBI Taxonomy" id="2747967"/>
    <lineage>
        <taxon>Eukaryota</taxon>
        <taxon>Fungi</taxon>
        <taxon>Dikarya</taxon>
        <taxon>Ascomycota</taxon>
        <taxon>Pezizomycotina</taxon>
        <taxon>Sordariomycetes</taxon>
        <taxon>Hypocreomycetidae</taxon>
        <taxon>Hypocreales</taxon>
        <taxon>Nectriaceae</taxon>
        <taxon>Fusarium</taxon>
        <taxon>Fusarium solani species complex</taxon>
    </lineage>
</organism>
<protein>
    <submittedName>
        <fullName evidence="1">Uncharacterized protein</fullName>
    </submittedName>
</protein>
<accession>A0ACD3Z2K3</accession>
<name>A0ACD3Z2K3_FUSSC</name>
<dbReference type="Proteomes" id="UP000830768">
    <property type="component" value="Chromosome 5"/>
</dbReference>
<sequence>MIHSPLKLTNMRVRDTLGGTQVLEPAPAWPSELLKGVKLSVDTMAIPSEAKDGAGNEALLLDTVGTVLQMAKIARMNETNEEVRVFYSHLSWNCFRLQEHLTRARQAMSRLNGELVGQALSHLGSLVPESGLHELPSYPVTPEFRLKMLYLHWDEARRRHDQKEVDFIHRWLRPGLSEEQRHDVDKALETCADELDKQQPEQPSLKSVHKYTSPEINEPPYVVCKAAKSIYDALVNCKGCSCPDQHDFKAKLELGTYRSPAKKQVVKPARRRIRRGRGDDDAGGGIELDMFLSMERDWHEFRVQTVKERVVRFDPPVDEAPCRRGNLVEQYAKVDRLCRPIIKTKTRALQRLVLRLNSGELFEIGFEKSNFQIDHNAEPISLSQCFEDRQDFFTEKTKRILSLIIGYTVLHLHGTSWLQPGWGSSNIKFFQTTSCKTPLRPFIEAQLPKDGPVASAQGFQSMGDDLEGDDDELDSGHCCPEVVALAVVLMEVYFAKPFKRLAAMHDIQLIETNNGRITLMDVDQVFEGDEENEEGWRSQIPEDSPLLEAIDNCLDAELWEDDEGQPLDSATLRSRMYQKVVRPLELDLTNGFRNIQLDEVDQYARNLDFGKWGQPMSSQESGSRTSLLSPREVLPIRSPSPGPFALLSPGQFAITADGWKYMHHASRIHSLASISTSDIDSASNSDFDYKAFQFFDDQVGDGEHSAVETDKYIRWKSEYGQVYKKFVGNYLQDPPSQPVKIAVLDTGIDRDHFVFEAREENLKGKKNCYNESQKNVPDTHGHGTFTANLILDYAPDASLYVIKIADKENTRPDAKIVANAINHAIDKWDVDIISMSFGWPSSDFDGYDALEAAIDKAISRKVLMFAAAANSGGRLGRAYPASSSQVICVHSTNTNGSASDFSPTAEPNAINIATVGESVQSAWPMLLCQNNNAGYLISRSGTSYATPIVAGMAAFLLQYARLHLSEGEALALKRREKMEALLRRCAVRGPSYQPRDGYFFVHLSLDKHNLFGGELDWVSYEISRALKT</sequence>